<gene>
    <name evidence="2" type="ORF">ABVK25_001203</name>
</gene>
<organism evidence="2 3">
    <name type="scientific">Lepraria finkii</name>
    <dbReference type="NCBI Taxonomy" id="1340010"/>
    <lineage>
        <taxon>Eukaryota</taxon>
        <taxon>Fungi</taxon>
        <taxon>Dikarya</taxon>
        <taxon>Ascomycota</taxon>
        <taxon>Pezizomycotina</taxon>
        <taxon>Lecanoromycetes</taxon>
        <taxon>OSLEUM clade</taxon>
        <taxon>Lecanoromycetidae</taxon>
        <taxon>Lecanorales</taxon>
        <taxon>Lecanorineae</taxon>
        <taxon>Stereocaulaceae</taxon>
        <taxon>Lepraria</taxon>
    </lineage>
</organism>
<evidence type="ECO:0000313" key="2">
    <source>
        <dbReference type="EMBL" id="KAL2058475.1"/>
    </source>
</evidence>
<dbReference type="InterPro" id="IPR011009">
    <property type="entry name" value="Kinase-like_dom_sf"/>
</dbReference>
<dbReference type="SUPFAM" id="SSF56112">
    <property type="entry name" value="Protein kinase-like (PK-like)"/>
    <property type="match status" value="1"/>
</dbReference>
<accession>A0ABR4BKZ7</accession>
<protein>
    <recommendedName>
        <fullName evidence="1">Protein kinase domain-containing protein</fullName>
    </recommendedName>
</protein>
<dbReference type="InterPro" id="IPR000719">
    <property type="entry name" value="Prot_kinase_dom"/>
</dbReference>
<reference evidence="2 3" key="1">
    <citation type="submission" date="2024-09" db="EMBL/GenBank/DDBJ databases">
        <title>Rethinking Asexuality: The Enigmatic Case of Functional Sexual Genes in Lepraria (Stereocaulaceae).</title>
        <authorList>
            <person name="Doellman M."/>
            <person name="Sun Y."/>
            <person name="Barcenas-Pena A."/>
            <person name="Lumbsch H.T."/>
            <person name="Grewe F."/>
        </authorList>
    </citation>
    <scope>NUCLEOTIDE SEQUENCE [LARGE SCALE GENOMIC DNA]</scope>
    <source>
        <strain evidence="2 3">Grewe 0041</strain>
    </source>
</reference>
<dbReference type="Proteomes" id="UP001590951">
    <property type="component" value="Unassembled WGS sequence"/>
</dbReference>
<keyword evidence="3" id="KW-1185">Reference proteome</keyword>
<sequence>MLTDFGLSRLKVVDKTPGPKWRENLGDYIAPEFMDDDFRSQKAGRSIDIWAFGGIIIDIAWYLEQGMHGAQKARLARQGPEDKNK</sequence>
<comment type="caution">
    <text evidence="2">The sequence shown here is derived from an EMBL/GenBank/DDBJ whole genome shotgun (WGS) entry which is preliminary data.</text>
</comment>
<proteinExistence type="predicted"/>
<dbReference type="PROSITE" id="PS50011">
    <property type="entry name" value="PROTEIN_KINASE_DOM"/>
    <property type="match status" value="1"/>
</dbReference>
<dbReference type="Gene3D" id="1.10.510.10">
    <property type="entry name" value="Transferase(Phosphotransferase) domain 1"/>
    <property type="match status" value="1"/>
</dbReference>
<feature type="domain" description="Protein kinase" evidence="1">
    <location>
        <begin position="1"/>
        <end position="85"/>
    </location>
</feature>
<name>A0ABR4BKZ7_9LECA</name>
<evidence type="ECO:0000259" key="1">
    <source>
        <dbReference type="PROSITE" id="PS50011"/>
    </source>
</evidence>
<evidence type="ECO:0000313" key="3">
    <source>
        <dbReference type="Proteomes" id="UP001590951"/>
    </source>
</evidence>
<dbReference type="EMBL" id="JBHFEH010000002">
    <property type="protein sequence ID" value="KAL2058475.1"/>
    <property type="molecule type" value="Genomic_DNA"/>
</dbReference>